<dbReference type="InterPro" id="IPR003406">
    <property type="entry name" value="Glyco_trans_14"/>
</dbReference>
<evidence type="ECO:0000256" key="4">
    <source>
        <dbReference type="ARBA" id="ARBA00023136"/>
    </source>
</evidence>
<keyword evidence="3" id="KW-0808">Transferase</keyword>
<keyword evidence="8" id="KW-1185">Reference proteome</keyword>
<comment type="subcellular location">
    <subcellularLocation>
        <location evidence="1">Membrane</location>
        <topology evidence="1">Single-pass type II membrane protein</topology>
    </subcellularLocation>
</comment>
<evidence type="ECO:0000313" key="8">
    <source>
        <dbReference type="Proteomes" id="UP000494206"/>
    </source>
</evidence>
<accession>A0A8S1EZ31</accession>
<evidence type="ECO:0000256" key="1">
    <source>
        <dbReference type="ARBA" id="ARBA00004606"/>
    </source>
</evidence>
<keyword evidence="2" id="KW-0328">Glycosyltransferase</keyword>
<keyword evidence="6" id="KW-1133">Transmembrane helix</keyword>
<dbReference type="GO" id="GO:0016757">
    <property type="term" value="F:glycosyltransferase activity"/>
    <property type="evidence" value="ECO:0007669"/>
    <property type="project" value="UniProtKB-KW"/>
</dbReference>
<reference evidence="7 8" key="1">
    <citation type="submission" date="2020-04" db="EMBL/GenBank/DDBJ databases">
        <authorList>
            <person name="Laetsch R D."/>
            <person name="Stevens L."/>
            <person name="Kumar S."/>
            <person name="Blaxter L. M."/>
        </authorList>
    </citation>
    <scope>NUCLEOTIDE SEQUENCE [LARGE SCALE GENOMIC DNA]</scope>
</reference>
<evidence type="ECO:0000256" key="3">
    <source>
        <dbReference type="ARBA" id="ARBA00022679"/>
    </source>
</evidence>
<dbReference type="OrthoDB" id="5772143at2759"/>
<name>A0A8S1EZ31_9PELO</name>
<evidence type="ECO:0000256" key="2">
    <source>
        <dbReference type="ARBA" id="ARBA00022676"/>
    </source>
</evidence>
<proteinExistence type="predicted"/>
<sequence>MASPRICTSGLLAMVIYLLVILIPFIALIAYASYSFHIFIPIAPSNEIDCQLMADNSSDVYQEYLANRTTIRETPPDRSCFQIKKRRYLPNDLPKSLAGFHNLIFIRVVTKDYDFIEEVLTMMHSPIHFFCYSIDKSADEKFKKRMFYLGDCLMNVMVIRELFDTSTSHGMLNAQLACMKTLDSFEWKHAIITAERDIPLHSTKFLSRRSRRLRDMVEMNGITFKEDALINANASNHKTRLYQVTKNWLQHMGSMATISHTKYEKLYKYLLATPDFKLPTYDHRETTVVEPNCLSERYDIDGSCMYTMESFRVLRNFTRLFIRADPNFDFGFVQCVHEVIFDRTFLDPISNSNANNYIWGSGVSSISDYRP</sequence>
<keyword evidence="6" id="KW-0812">Transmembrane</keyword>
<organism evidence="7 8">
    <name type="scientific">Caenorhabditis bovis</name>
    <dbReference type="NCBI Taxonomy" id="2654633"/>
    <lineage>
        <taxon>Eukaryota</taxon>
        <taxon>Metazoa</taxon>
        <taxon>Ecdysozoa</taxon>
        <taxon>Nematoda</taxon>
        <taxon>Chromadorea</taxon>
        <taxon>Rhabditida</taxon>
        <taxon>Rhabditina</taxon>
        <taxon>Rhabditomorpha</taxon>
        <taxon>Rhabditoidea</taxon>
        <taxon>Rhabditidae</taxon>
        <taxon>Peloderinae</taxon>
        <taxon>Caenorhabditis</taxon>
    </lineage>
</organism>
<keyword evidence="5" id="KW-0325">Glycoprotein</keyword>
<feature type="transmembrane region" description="Helical" evidence="6">
    <location>
        <begin position="12"/>
        <end position="34"/>
    </location>
</feature>
<dbReference type="AlphaFoldDB" id="A0A8S1EZ31"/>
<gene>
    <name evidence="7" type="ORF">CBOVIS_LOCUS7654</name>
</gene>
<evidence type="ECO:0000256" key="5">
    <source>
        <dbReference type="ARBA" id="ARBA00023180"/>
    </source>
</evidence>
<dbReference type="PANTHER" id="PTHR46671">
    <property type="entry name" value="PROTEIN CBG11221"/>
    <property type="match status" value="1"/>
</dbReference>
<dbReference type="GO" id="GO:0016020">
    <property type="term" value="C:membrane"/>
    <property type="evidence" value="ECO:0007669"/>
    <property type="project" value="UniProtKB-SubCell"/>
</dbReference>
<dbReference type="EMBL" id="CADEPM010000004">
    <property type="protein sequence ID" value="CAB3405458.1"/>
    <property type="molecule type" value="Genomic_DNA"/>
</dbReference>
<protein>
    <submittedName>
        <fullName evidence="7">Uncharacterized protein</fullName>
    </submittedName>
</protein>
<dbReference type="PANTHER" id="PTHR46671:SF8">
    <property type="entry name" value="CORE-2_I-BRANCHING ENZYME"/>
    <property type="match status" value="1"/>
</dbReference>
<dbReference type="Proteomes" id="UP000494206">
    <property type="component" value="Unassembled WGS sequence"/>
</dbReference>
<comment type="caution">
    <text evidence="7">The sequence shown here is derived from an EMBL/GenBank/DDBJ whole genome shotgun (WGS) entry which is preliminary data.</text>
</comment>
<evidence type="ECO:0000256" key="6">
    <source>
        <dbReference type="SAM" id="Phobius"/>
    </source>
</evidence>
<evidence type="ECO:0000313" key="7">
    <source>
        <dbReference type="EMBL" id="CAB3405458.1"/>
    </source>
</evidence>
<keyword evidence="4 6" id="KW-0472">Membrane</keyword>
<dbReference type="Pfam" id="PF02485">
    <property type="entry name" value="Branch"/>
    <property type="match status" value="1"/>
</dbReference>